<keyword evidence="2" id="KW-1185">Reference proteome</keyword>
<accession>A0AAD8EUP3</accession>
<organism evidence="1 2">
    <name type="scientific">Biomphalaria pfeifferi</name>
    <name type="common">Bloodfluke planorb</name>
    <name type="synonym">Freshwater snail</name>
    <dbReference type="NCBI Taxonomy" id="112525"/>
    <lineage>
        <taxon>Eukaryota</taxon>
        <taxon>Metazoa</taxon>
        <taxon>Spiralia</taxon>
        <taxon>Lophotrochozoa</taxon>
        <taxon>Mollusca</taxon>
        <taxon>Gastropoda</taxon>
        <taxon>Heterobranchia</taxon>
        <taxon>Euthyneura</taxon>
        <taxon>Panpulmonata</taxon>
        <taxon>Hygrophila</taxon>
        <taxon>Lymnaeoidea</taxon>
        <taxon>Planorbidae</taxon>
        <taxon>Biomphalaria</taxon>
    </lineage>
</organism>
<name>A0AAD8EUP3_BIOPF</name>
<dbReference type="EMBL" id="JASAOG010000393">
    <property type="protein sequence ID" value="KAK0039876.1"/>
    <property type="molecule type" value="Genomic_DNA"/>
</dbReference>
<protein>
    <submittedName>
        <fullName evidence="1">CH216-49N3</fullName>
    </submittedName>
</protein>
<gene>
    <name evidence="1" type="ORF">Bpfe_030699</name>
</gene>
<sequence>MELKSCSFTSKEPHVASEPQVADPGSRIIEMLKYCLACTRLTIGKQIVFVHWIICSGRPHLNIIAYREIGLIVTSIPALQDSIFRCDHAAAVAAVTIIAEVSSSSIHPLVAPLFENATPLSSTHCWAVMQQLITSQQNKMADIVAWNNILVCRRAKGSLPIISAFHSASPGMRDGEGG</sequence>
<dbReference type="Proteomes" id="UP001233172">
    <property type="component" value="Unassembled WGS sequence"/>
</dbReference>
<evidence type="ECO:0000313" key="1">
    <source>
        <dbReference type="EMBL" id="KAK0039876.1"/>
    </source>
</evidence>
<proteinExistence type="predicted"/>
<reference evidence="1" key="1">
    <citation type="journal article" date="2023" name="PLoS Negl. Trop. Dis.">
        <title>A genome sequence for Biomphalaria pfeifferi, the major vector snail for the human-infecting parasite Schistosoma mansoni.</title>
        <authorList>
            <person name="Bu L."/>
            <person name="Lu L."/>
            <person name="Laidemitt M.R."/>
            <person name="Zhang S.M."/>
            <person name="Mutuku M."/>
            <person name="Mkoji G."/>
            <person name="Steinauer M."/>
            <person name="Loker E.S."/>
        </authorList>
    </citation>
    <scope>NUCLEOTIDE SEQUENCE</scope>
    <source>
        <tissue evidence="1">Whole Snail</tissue>
    </source>
</reference>
<comment type="caution">
    <text evidence="1">The sequence shown here is derived from an EMBL/GenBank/DDBJ whole genome shotgun (WGS) entry which is preliminary data.</text>
</comment>
<dbReference type="AlphaFoldDB" id="A0AAD8EUP3"/>
<reference evidence="1" key="2">
    <citation type="submission" date="2023-04" db="EMBL/GenBank/DDBJ databases">
        <authorList>
            <person name="Bu L."/>
            <person name="Lu L."/>
            <person name="Laidemitt M.R."/>
            <person name="Zhang S.M."/>
            <person name="Mutuku M."/>
            <person name="Mkoji G."/>
            <person name="Steinauer M."/>
            <person name="Loker E.S."/>
        </authorList>
    </citation>
    <scope>NUCLEOTIDE SEQUENCE</scope>
    <source>
        <strain evidence="1">KasaAsao</strain>
        <tissue evidence="1">Whole Snail</tissue>
    </source>
</reference>
<evidence type="ECO:0000313" key="2">
    <source>
        <dbReference type="Proteomes" id="UP001233172"/>
    </source>
</evidence>